<evidence type="ECO:0000256" key="5">
    <source>
        <dbReference type="ARBA" id="ARBA00047925"/>
    </source>
</evidence>
<dbReference type="InterPro" id="IPR017438">
    <property type="entry name" value="ATP-NAD_kinase_N"/>
</dbReference>
<dbReference type="InterPro" id="IPR017437">
    <property type="entry name" value="ATP-NAD_kinase_PpnK-typ_C"/>
</dbReference>
<keyword evidence="3" id="KW-0521">NADP</keyword>
<dbReference type="Pfam" id="PF20143">
    <property type="entry name" value="NAD_kinase_C"/>
    <property type="match status" value="1"/>
</dbReference>
<dbReference type="Pfam" id="PF01513">
    <property type="entry name" value="NAD_kinase"/>
    <property type="match status" value="1"/>
</dbReference>
<evidence type="ECO:0000256" key="4">
    <source>
        <dbReference type="ARBA" id="ARBA00023027"/>
    </source>
</evidence>
<gene>
    <name evidence="6" type="ORF">CEG42_01275</name>
</gene>
<dbReference type="Gene3D" id="2.60.200.30">
    <property type="entry name" value="Probable inorganic polyphosphate/atp-NAD kinase, domain 2"/>
    <property type="match status" value="1"/>
</dbReference>
<dbReference type="GO" id="GO:0019674">
    <property type="term" value="P:NAD+ metabolic process"/>
    <property type="evidence" value="ECO:0007669"/>
    <property type="project" value="InterPro"/>
</dbReference>
<keyword evidence="4" id="KW-0520">NAD</keyword>
<dbReference type="GO" id="GO:0005524">
    <property type="term" value="F:ATP binding"/>
    <property type="evidence" value="ECO:0007669"/>
    <property type="project" value="UniProtKB-ARBA"/>
</dbReference>
<dbReference type="GO" id="GO:0003951">
    <property type="term" value="F:NAD+ kinase activity"/>
    <property type="evidence" value="ECO:0007669"/>
    <property type="project" value="UniProtKB-EC"/>
</dbReference>
<dbReference type="GO" id="GO:0051287">
    <property type="term" value="F:NAD binding"/>
    <property type="evidence" value="ECO:0007669"/>
    <property type="project" value="UniProtKB-ARBA"/>
</dbReference>
<keyword evidence="2 6" id="KW-0418">Kinase</keyword>
<dbReference type="Gene3D" id="3.40.50.10330">
    <property type="entry name" value="Probable inorganic polyphosphate/atp-NAD kinase, domain 1"/>
    <property type="match status" value="1"/>
</dbReference>
<organism evidence="6 7">
    <name type="scientific">Ureaplasma parvum</name>
    <name type="common">Ureaplasma urealyticum biotype 1</name>
    <dbReference type="NCBI Taxonomy" id="134821"/>
    <lineage>
        <taxon>Bacteria</taxon>
        <taxon>Bacillati</taxon>
        <taxon>Mycoplasmatota</taxon>
        <taxon>Mycoplasmoidales</taxon>
        <taxon>Mycoplasmoidaceae</taxon>
        <taxon>Ureaplasma</taxon>
    </lineage>
</organism>
<dbReference type="PANTHER" id="PTHR20275:SF0">
    <property type="entry name" value="NAD KINASE"/>
    <property type="match status" value="1"/>
</dbReference>
<evidence type="ECO:0000256" key="1">
    <source>
        <dbReference type="ARBA" id="ARBA00022679"/>
    </source>
</evidence>
<dbReference type="GO" id="GO:0006741">
    <property type="term" value="P:NADP+ biosynthetic process"/>
    <property type="evidence" value="ECO:0007669"/>
    <property type="project" value="InterPro"/>
</dbReference>
<protein>
    <submittedName>
        <fullName evidence="6">NAD(+) kinase</fullName>
    </submittedName>
</protein>
<reference evidence="6 7" key="1">
    <citation type="submission" date="2017-06" db="EMBL/GenBank/DDBJ databases">
        <title>Genome Sequencing and Comparative Genomics Analysis of Five Ureaplasma Urealyticums with Different Drug Resistance.</title>
        <authorList>
            <person name="Ma L."/>
            <person name="Jia T."/>
        </authorList>
    </citation>
    <scope>NUCLEOTIDE SEQUENCE [LARGE SCALE GENOMIC DNA]</scope>
    <source>
        <strain evidence="7">hebnu uu3</strain>
    </source>
</reference>
<sequence>MKNNKPICFYDIYCFKPQECFKRNDISLLEDKLKRYSKTTFLRNKENPEIIFLLGGDGSFINFINQQWKKNVKIVGINYGQLGFYSSYDSIKTINLDEIIDENMYYNPLLLKVSINNQNFFYCLNELSLFSNELVSFDISINDYPYEKFRGSGLLFVTPSGSTGKNKIAFGPIIFNNHENFIMTEIFPVNHLKYSSLNAPVVFRKDYKISLTNIKFKKSFSVAIDGNIINFSDKINDIKVETIQASSKIHGLNNFKKYIDKLNKSFIKGE</sequence>
<dbReference type="InterPro" id="IPR002504">
    <property type="entry name" value="NADK"/>
</dbReference>
<keyword evidence="1" id="KW-0808">Transferase</keyword>
<accession>A0AAC9T095</accession>
<evidence type="ECO:0000313" key="7">
    <source>
        <dbReference type="Proteomes" id="UP000197054"/>
    </source>
</evidence>
<dbReference type="AlphaFoldDB" id="A0AAC9T095"/>
<evidence type="ECO:0000256" key="2">
    <source>
        <dbReference type="ARBA" id="ARBA00022777"/>
    </source>
</evidence>
<comment type="catalytic activity">
    <reaction evidence="5">
        <text>NAD(+) + ATP = ADP + NADP(+) + H(+)</text>
        <dbReference type="Rhea" id="RHEA:18629"/>
        <dbReference type="ChEBI" id="CHEBI:15378"/>
        <dbReference type="ChEBI" id="CHEBI:30616"/>
        <dbReference type="ChEBI" id="CHEBI:57540"/>
        <dbReference type="ChEBI" id="CHEBI:58349"/>
        <dbReference type="ChEBI" id="CHEBI:456216"/>
        <dbReference type="EC" id="2.7.1.23"/>
    </reaction>
</comment>
<dbReference type="InterPro" id="IPR016064">
    <property type="entry name" value="NAD/diacylglycerol_kinase_sf"/>
</dbReference>
<evidence type="ECO:0000256" key="3">
    <source>
        <dbReference type="ARBA" id="ARBA00022857"/>
    </source>
</evidence>
<proteinExistence type="predicted"/>
<dbReference type="Proteomes" id="UP000197054">
    <property type="component" value="Chromosome"/>
</dbReference>
<dbReference type="SUPFAM" id="SSF111331">
    <property type="entry name" value="NAD kinase/diacylglycerol kinase-like"/>
    <property type="match status" value="1"/>
</dbReference>
<dbReference type="EMBL" id="CP021991">
    <property type="protein sequence ID" value="ASD29861.1"/>
    <property type="molecule type" value="Genomic_DNA"/>
</dbReference>
<name>A0AAC9T095_UREPR</name>
<evidence type="ECO:0000313" key="6">
    <source>
        <dbReference type="EMBL" id="ASD29861.1"/>
    </source>
</evidence>
<dbReference type="RefSeq" id="WP_006689330.1">
    <property type="nucleotide sequence ID" value="NZ_CAUPLA010000002.1"/>
</dbReference>
<dbReference type="PANTHER" id="PTHR20275">
    <property type="entry name" value="NAD KINASE"/>
    <property type="match status" value="1"/>
</dbReference>